<comment type="similarity">
    <text evidence="2 9">Belongs to the CN hydrolase family. Apolipoprotein N-acyltransferase subfamily.</text>
</comment>
<dbReference type="eggNOG" id="COG0815">
    <property type="taxonomic scope" value="Bacteria"/>
</dbReference>
<dbReference type="HAMAP" id="MF_01148">
    <property type="entry name" value="Lnt"/>
    <property type="match status" value="1"/>
</dbReference>
<dbReference type="EC" id="2.3.1.269" evidence="9"/>
<evidence type="ECO:0000256" key="5">
    <source>
        <dbReference type="ARBA" id="ARBA00022692"/>
    </source>
</evidence>
<dbReference type="PANTHER" id="PTHR38686:SF1">
    <property type="entry name" value="APOLIPOPROTEIN N-ACYLTRANSFERASE"/>
    <property type="match status" value="1"/>
</dbReference>
<dbReference type="Pfam" id="PF00795">
    <property type="entry name" value="CN_hydrolase"/>
    <property type="match status" value="1"/>
</dbReference>
<feature type="transmembrane region" description="Helical" evidence="9">
    <location>
        <begin position="207"/>
        <end position="226"/>
    </location>
</feature>
<comment type="subcellular location">
    <subcellularLocation>
        <location evidence="1 9">Cell membrane</location>
        <topology evidence="1 9">Multi-pass membrane protein</topology>
    </subcellularLocation>
</comment>
<name>F4QJP1_9CAUL</name>
<dbReference type="InterPro" id="IPR003010">
    <property type="entry name" value="C-N_Hydrolase"/>
</dbReference>
<evidence type="ECO:0000256" key="6">
    <source>
        <dbReference type="ARBA" id="ARBA00022989"/>
    </source>
</evidence>
<dbReference type="Pfam" id="PF20154">
    <property type="entry name" value="LNT_N"/>
    <property type="match status" value="1"/>
</dbReference>
<feature type="transmembrane region" description="Helical" evidence="9">
    <location>
        <begin position="518"/>
        <end position="542"/>
    </location>
</feature>
<evidence type="ECO:0000259" key="10">
    <source>
        <dbReference type="PROSITE" id="PS50263"/>
    </source>
</evidence>
<dbReference type="UniPathway" id="UPA00666"/>
<dbReference type="InterPro" id="IPR045378">
    <property type="entry name" value="LNT_N"/>
</dbReference>
<evidence type="ECO:0000256" key="1">
    <source>
        <dbReference type="ARBA" id="ARBA00004651"/>
    </source>
</evidence>
<evidence type="ECO:0000256" key="3">
    <source>
        <dbReference type="ARBA" id="ARBA00022475"/>
    </source>
</evidence>
<feature type="transmembrane region" description="Helical" evidence="9">
    <location>
        <begin position="21"/>
        <end position="54"/>
    </location>
</feature>
<comment type="pathway">
    <text evidence="9">Protein modification; lipoprotein biosynthesis (N-acyl transfer).</text>
</comment>
<dbReference type="GO" id="GO:0016410">
    <property type="term" value="F:N-acyltransferase activity"/>
    <property type="evidence" value="ECO:0007669"/>
    <property type="project" value="UniProtKB-UniRule"/>
</dbReference>
<reference evidence="12" key="1">
    <citation type="submission" date="2011-03" db="EMBL/GenBank/DDBJ databases">
        <title>Draft genome sequence of Brevundimonas diminuta.</title>
        <authorList>
            <person name="Brown P.J.B."/>
            <person name="Buechlein A."/>
            <person name="Hemmerich C."/>
            <person name="Brun Y.V."/>
        </authorList>
    </citation>
    <scope>NUCLEOTIDE SEQUENCE [LARGE SCALE GENOMIC DNA]</scope>
    <source>
        <strain evidence="12">C19</strain>
    </source>
</reference>
<protein>
    <recommendedName>
        <fullName evidence="9">Apolipoprotein N-acyltransferase</fullName>
        <shortName evidence="9">ALP N-acyltransferase</shortName>
        <ecNumber evidence="9">2.3.1.269</ecNumber>
    </recommendedName>
</protein>
<dbReference type="RefSeq" id="WP_006271160.1">
    <property type="nucleotide sequence ID" value="NZ_GL883077.1"/>
</dbReference>
<gene>
    <name evidence="9 11" type="primary">lnt</name>
    <name evidence="11" type="ORF">ABI_04240</name>
</gene>
<sequence>MNKPGGLREWLELWVRQEWRLLLMPVAGLLIGLAQPPFGFLPGLLGYGYILWALDKHVGTRPLRQAFVMGWLAGSAYFLISCFWIVEAFMVDRETFGLKMGIPADLALGLGMGLFWGLFAILYRRFAPRGQIRFLYFAAAFSLLEMTRGMIFSGFPWNPSGATWRAGSAMSQIAAYVGVYGLGFLTVLIFSSAGVVRRHTGRGLHGYTAAIAMVLTLCGLFVLGEYRLRTTPITYSDYVVRVVQPNIGQAAKWSRGAFRHVFNDYVAMTKAPPAPGHKWPDLVIWPEGALPVSSDELFANDSWTAPVMVTLLRDNQALIFGAYRSDYDPKLGNVWRNSLIAAQQHENVFRIEGYYNKYKLVPFGEFLPYEDVLERIGFTELVHIGDGFTPGRRTSPVTYGSVPRFLPLICYEGIFPSLDLTKYTSSQDTSRPKWIVNISNDAWFGPTTGPQQHMNLASFRSIEEGLPMVRSTPTGVSGLIDPLGRMIPATKLGSQVRGLRDITLPNPAALTPYSETRFWIPVLVTCLVLIFVTVGILSRVVIRAPDNHR</sequence>
<keyword evidence="8 9" id="KW-0012">Acyltransferase</keyword>
<feature type="transmembrane region" description="Helical" evidence="9">
    <location>
        <begin position="173"/>
        <end position="195"/>
    </location>
</feature>
<dbReference type="HOGENOM" id="CLU_019563_3_1_5"/>
<dbReference type="STRING" id="715226.ABI_04240"/>
<dbReference type="Gene3D" id="3.60.110.10">
    <property type="entry name" value="Carbon-nitrogen hydrolase"/>
    <property type="match status" value="1"/>
</dbReference>
<comment type="catalytic activity">
    <reaction evidence="9">
        <text>N-terminal S-1,2-diacyl-sn-glyceryl-L-cysteinyl-[lipoprotein] + a glycerophospholipid = N-acyl-S-1,2-diacyl-sn-glyceryl-L-cysteinyl-[lipoprotein] + a 2-acyl-sn-glycero-3-phospholipid + H(+)</text>
        <dbReference type="Rhea" id="RHEA:48228"/>
        <dbReference type="Rhea" id="RHEA-COMP:14681"/>
        <dbReference type="Rhea" id="RHEA-COMP:14684"/>
        <dbReference type="ChEBI" id="CHEBI:15378"/>
        <dbReference type="ChEBI" id="CHEBI:136912"/>
        <dbReference type="ChEBI" id="CHEBI:140656"/>
        <dbReference type="ChEBI" id="CHEBI:140657"/>
        <dbReference type="ChEBI" id="CHEBI:140660"/>
        <dbReference type="EC" id="2.3.1.269"/>
    </reaction>
</comment>
<evidence type="ECO:0000313" key="12">
    <source>
        <dbReference type="Proteomes" id="UP000006512"/>
    </source>
</evidence>
<dbReference type="SUPFAM" id="SSF56317">
    <property type="entry name" value="Carbon-nitrogen hydrolase"/>
    <property type="match status" value="1"/>
</dbReference>
<dbReference type="InterPro" id="IPR004563">
    <property type="entry name" value="Apolipo_AcylTrfase"/>
</dbReference>
<evidence type="ECO:0000256" key="4">
    <source>
        <dbReference type="ARBA" id="ARBA00022679"/>
    </source>
</evidence>
<proteinExistence type="inferred from homology"/>
<feature type="transmembrane region" description="Helical" evidence="9">
    <location>
        <begin position="106"/>
        <end position="123"/>
    </location>
</feature>
<organism evidence="11 12">
    <name type="scientific">Asticcacaulis biprosthecium C19</name>
    <dbReference type="NCBI Taxonomy" id="715226"/>
    <lineage>
        <taxon>Bacteria</taxon>
        <taxon>Pseudomonadati</taxon>
        <taxon>Pseudomonadota</taxon>
        <taxon>Alphaproteobacteria</taxon>
        <taxon>Caulobacterales</taxon>
        <taxon>Caulobacteraceae</taxon>
        <taxon>Asticcacaulis</taxon>
    </lineage>
</organism>
<dbReference type="CDD" id="cd07571">
    <property type="entry name" value="ALP_N-acyl_transferase"/>
    <property type="match status" value="1"/>
</dbReference>
<feature type="transmembrane region" description="Helical" evidence="9">
    <location>
        <begin position="66"/>
        <end position="86"/>
    </location>
</feature>
<evidence type="ECO:0000256" key="2">
    <source>
        <dbReference type="ARBA" id="ARBA00010065"/>
    </source>
</evidence>
<keyword evidence="3 9" id="KW-1003">Cell membrane</keyword>
<evidence type="ECO:0000313" key="11">
    <source>
        <dbReference type="EMBL" id="EGF91992.1"/>
    </source>
</evidence>
<dbReference type="OrthoDB" id="9804277at2"/>
<accession>F4QJP1</accession>
<dbReference type="NCBIfam" id="TIGR00546">
    <property type="entry name" value="lnt"/>
    <property type="match status" value="1"/>
</dbReference>
<dbReference type="GO" id="GO:0042158">
    <property type="term" value="P:lipoprotein biosynthetic process"/>
    <property type="evidence" value="ECO:0007669"/>
    <property type="project" value="UniProtKB-UniRule"/>
</dbReference>
<dbReference type="PANTHER" id="PTHR38686">
    <property type="entry name" value="APOLIPOPROTEIN N-ACYLTRANSFERASE"/>
    <property type="match status" value="1"/>
</dbReference>
<comment type="function">
    <text evidence="9">Catalyzes the phospholipid dependent N-acylation of the N-terminal cysteine of apolipoprotein, the last step in lipoprotein maturation.</text>
</comment>
<dbReference type="PROSITE" id="PS50263">
    <property type="entry name" value="CN_HYDROLASE"/>
    <property type="match status" value="1"/>
</dbReference>
<keyword evidence="11" id="KW-0449">Lipoprotein</keyword>
<evidence type="ECO:0000256" key="7">
    <source>
        <dbReference type="ARBA" id="ARBA00023136"/>
    </source>
</evidence>
<dbReference type="EMBL" id="GL883077">
    <property type="protein sequence ID" value="EGF91992.1"/>
    <property type="molecule type" value="Genomic_DNA"/>
</dbReference>
<feature type="transmembrane region" description="Helical" evidence="9">
    <location>
        <begin position="135"/>
        <end position="153"/>
    </location>
</feature>
<dbReference type="GO" id="GO:0005886">
    <property type="term" value="C:plasma membrane"/>
    <property type="evidence" value="ECO:0007669"/>
    <property type="project" value="UniProtKB-SubCell"/>
</dbReference>
<dbReference type="Proteomes" id="UP000006512">
    <property type="component" value="Unassembled WGS sequence"/>
</dbReference>
<dbReference type="InterPro" id="IPR036526">
    <property type="entry name" value="C-N_Hydrolase_sf"/>
</dbReference>
<feature type="domain" description="CN hydrolase" evidence="10">
    <location>
        <begin position="243"/>
        <end position="506"/>
    </location>
</feature>
<keyword evidence="6 9" id="KW-1133">Transmembrane helix</keyword>
<keyword evidence="7 9" id="KW-0472">Membrane</keyword>
<evidence type="ECO:0000256" key="9">
    <source>
        <dbReference type="HAMAP-Rule" id="MF_01148"/>
    </source>
</evidence>
<keyword evidence="12" id="KW-1185">Reference proteome</keyword>
<dbReference type="AlphaFoldDB" id="F4QJP1"/>
<evidence type="ECO:0000256" key="8">
    <source>
        <dbReference type="ARBA" id="ARBA00023315"/>
    </source>
</evidence>
<keyword evidence="4 9" id="KW-0808">Transferase</keyword>
<keyword evidence="5 9" id="KW-0812">Transmembrane</keyword>